<keyword evidence="4" id="KW-0411">Iron-sulfur</keyword>
<dbReference type="EMBL" id="BMED01000001">
    <property type="protein sequence ID" value="GGC66155.1"/>
    <property type="molecule type" value="Genomic_DNA"/>
</dbReference>
<dbReference type="GO" id="GO:0006979">
    <property type="term" value="P:response to oxidative stress"/>
    <property type="evidence" value="ECO:0007669"/>
    <property type="project" value="InterPro"/>
</dbReference>
<dbReference type="GO" id="GO:0046872">
    <property type="term" value="F:metal ion binding"/>
    <property type="evidence" value="ECO:0007669"/>
    <property type="project" value="UniProtKB-KW"/>
</dbReference>
<keyword evidence="1" id="KW-0001">2Fe-2S</keyword>
<dbReference type="InterPro" id="IPR009061">
    <property type="entry name" value="DNA-bd_dom_put_sf"/>
</dbReference>
<dbReference type="PANTHER" id="PTHR30204">
    <property type="entry name" value="REDOX-CYCLING DRUG-SENSING TRANSCRIPTIONAL ACTIVATOR SOXR"/>
    <property type="match status" value="1"/>
</dbReference>
<dbReference type="PRINTS" id="PR00040">
    <property type="entry name" value="HTHMERR"/>
</dbReference>
<gene>
    <name evidence="9" type="primary">soxR</name>
    <name evidence="9" type="ORF">GCM10011396_11470</name>
</gene>
<dbReference type="RefSeq" id="WP_188564972.1">
    <property type="nucleotide sequence ID" value="NZ_BMED01000001.1"/>
</dbReference>
<dbReference type="AlphaFoldDB" id="A0A916UA46"/>
<evidence type="ECO:0000259" key="8">
    <source>
        <dbReference type="PROSITE" id="PS50937"/>
    </source>
</evidence>
<keyword evidence="5" id="KW-0805">Transcription regulation</keyword>
<dbReference type="GO" id="GO:0003700">
    <property type="term" value="F:DNA-binding transcription factor activity"/>
    <property type="evidence" value="ECO:0007669"/>
    <property type="project" value="InterPro"/>
</dbReference>
<dbReference type="Gene3D" id="1.10.1660.10">
    <property type="match status" value="1"/>
</dbReference>
<dbReference type="PROSITE" id="PS50937">
    <property type="entry name" value="HTH_MERR_2"/>
    <property type="match status" value="1"/>
</dbReference>
<dbReference type="Proteomes" id="UP000637423">
    <property type="component" value="Unassembled WGS sequence"/>
</dbReference>
<dbReference type="InterPro" id="IPR000551">
    <property type="entry name" value="MerR-type_HTH_dom"/>
</dbReference>
<evidence type="ECO:0000256" key="4">
    <source>
        <dbReference type="ARBA" id="ARBA00023014"/>
    </source>
</evidence>
<keyword evidence="3" id="KW-0408">Iron</keyword>
<evidence type="ECO:0000256" key="1">
    <source>
        <dbReference type="ARBA" id="ARBA00022714"/>
    </source>
</evidence>
<evidence type="ECO:0000256" key="3">
    <source>
        <dbReference type="ARBA" id="ARBA00023004"/>
    </source>
</evidence>
<dbReference type="NCBIfam" id="TIGR01950">
    <property type="entry name" value="SoxR"/>
    <property type="match status" value="1"/>
</dbReference>
<dbReference type="GO" id="GO:0003677">
    <property type="term" value="F:DNA binding"/>
    <property type="evidence" value="ECO:0007669"/>
    <property type="project" value="UniProtKB-KW"/>
</dbReference>
<dbReference type="Pfam" id="PF09278">
    <property type="entry name" value="MerR-DNA-bind"/>
    <property type="match status" value="1"/>
</dbReference>
<dbReference type="InterPro" id="IPR047057">
    <property type="entry name" value="MerR_fam"/>
</dbReference>
<dbReference type="InterPro" id="IPR015358">
    <property type="entry name" value="Tscrpt_reg_MerR_DNA-bd"/>
</dbReference>
<accession>A0A916UA46</accession>
<dbReference type="SMART" id="SM00422">
    <property type="entry name" value="HTH_MERR"/>
    <property type="match status" value="1"/>
</dbReference>
<protein>
    <submittedName>
        <fullName evidence="9">Redox-sensitive transcriptional activator SoxR</fullName>
    </submittedName>
</protein>
<reference evidence="9" key="1">
    <citation type="journal article" date="2014" name="Int. J. Syst. Evol. Microbiol.">
        <title>Complete genome sequence of Corynebacterium casei LMG S-19264T (=DSM 44701T), isolated from a smear-ripened cheese.</title>
        <authorList>
            <consortium name="US DOE Joint Genome Institute (JGI-PGF)"/>
            <person name="Walter F."/>
            <person name="Albersmeier A."/>
            <person name="Kalinowski J."/>
            <person name="Ruckert C."/>
        </authorList>
    </citation>
    <scope>NUCLEOTIDE SEQUENCE</scope>
    <source>
        <strain evidence="9">CGMCC 1.10998</strain>
    </source>
</reference>
<evidence type="ECO:0000256" key="7">
    <source>
        <dbReference type="ARBA" id="ARBA00023163"/>
    </source>
</evidence>
<keyword evidence="7" id="KW-0804">Transcription</keyword>
<dbReference type="CDD" id="cd01110">
    <property type="entry name" value="HTH_SoxR"/>
    <property type="match status" value="1"/>
</dbReference>
<keyword evidence="10" id="KW-1185">Reference proteome</keyword>
<dbReference type="PANTHER" id="PTHR30204:SF0">
    <property type="entry name" value="REDOX-SENSITIVE TRANSCRIPTIONAL ACTIVATOR SOXR"/>
    <property type="match status" value="1"/>
</dbReference>
<evidence type="ECO:0000256" key="2">
    <source>
        <dbReference type="ARBA" id="ARBA00022723"/>
    </source>
</evidence>
<dbReference type="PROSITE" id="PS00552">
    <property type="entry name" value="HTH_MERR_1"/>
    <property type="match status" value="1"/>
</dbReference>
<organism evidence="9 10">
    <name type="scientific">Undibacterium terreum</name>
    <dbReference type="NCBI Taxonomy" id="1224302"/>
    <lineage>
        <taxon>Bacteria</taxon>
        <taxon>Pseudomonadati</taxon>
        <taxon>Pseudomonadota</taxon>
        <taxon>Betaproteobacteria</taxon>
        <taxon>Burkholderiales</taxon>
        <taxon>Oxalobacteraceae</taxon>
        <taxon>Undibacterium</taxon>
    </lineage>
</organism>
<comment type="caution">
    <text evidence="9">The sequence shown here is derived from an EMBL/GenBank/DDBJ whole genome shotgun (WGS) entry which is preliminary data.</text>
</comment>
<evidence type="ECO:0000313" key="9">
    <source>
        <dbReference type="EMBL" id="GGC66155.1"/>
    </source>
</evidence>
<dbReference type="InterPro" id="IPR010211">
    <property type="entry name" value="Redox-sen_tscrpt-act_SoxR"/>
</dbReference>
<dbReference type="Pfam" id="PF00376">
    <property type="entry name" value="MerR"/>
    <property type="match status" value="1"/>
</dbReference>
<reference evidence="9" key="2">
    <citation type="submission" date="2020-09" db="EMBL/GenBank/DDBJ databases">
        <authorList>
            <person name="Sun Q."/>
            <person name="Zhou Y."/>
        </authorList>
    </citation>
    <scope>NUCLEOTIDE SEQUENCE</scope>
    <source>
        <strain evidence="9">CGMCC 1.10998</strain>
    </source>
</reference>
<proteinExistence type="predicted"/>
<evidence type="ECO:0000256" key="6">
    <source>
        <dbReference type="ARBA" id="ARBA00023125"/>
    </source>
</evidence>
<keyword evidence="2" id="KW-0479">Metal-binding</keyword>
<name>A0A916UA46_9BURK</name>
<dbReference type="SUPFAM" id="SSF46955">
    <property type="entry name" value="Putative DNA-binding domain"/>
    <property type="match status" value="1"/>
</dbReference>
<evidence type="ECO:0000313" key="10">
    <source>
        <dbReference type="Proteomes" id="UP000637423"/>
    </source>
</evidence>
<keyword evidence="6" id="KW-0238">DNA-binding</keyword>
<feature type="domain" description="HTH merR-type" evidence="8">
    <location>
        <begin position="12"/>
        <end position="80"/>
    </location>
</feature>
<sequence>MSRIEPADISKRLSVGEVAKRSGVAVSAIHFYEAKGLITSLRNEGNQRRYARDVLRRVAVIKVAQRIGISLASIHEALASLPQGRTPNAADWARLSRRWQQELDDRITKLTQLRDQMNDCIGCGCLSIDACRLRNPLDELSEQGAGARLLDPVD</sequence>
<evidence type="ECO:0000256" key="5">
    <source>
        <dbReference type="ARBA" id="ARBA00023015"/>
    </source>
</evidence>
<dbReference type="GO" id="GO:0051537">
    <property type="term" value="F:2 iron, 2 sulfur cluster binding"/>
    <property type="evidence" value="ECO:0007669"/>
    <property type="project" value="UniProtKB-KW"/>
</dbReference>